<dbReference type="SUPFAM" id="SSF141868">
    <property type="entry name" value="EAL domain-like"/>
    <property type="match status" value="1"/>
</dbReference>
<feature type="transmembrane region" description="Helical" evidence="1">
    <location>
        <begin position="140"/>
        <end position="159"/>
    </location>
</feature>
<feature type="transmembrane region" description="Helical" evidence="1">
    <location>
        <begin position="179"/>
        <end position="198"/>
    </location>
</feature>
<dbReference type="Proteomes" id="UP001165587">
    <property type="component" value="Unassembled WGS sequence"/>
</dbReference>
<dbReference type="PROSITE" id="PS50887">
    <property type="entry name" value="GGDEF"/>
    <property type="match status" value="1"/>
</dbReference>
<feature type="transmembrane region" description="Helical" evidence="1">
    <location>
        <begin position="271"/>
        <end position="290"/>
    </location>
</feature>
<feature type="transmembrane region" description="Helical" evidence="1">
    <location>
        <begin position="205"/>
        <end position="224"/>
    </location>
</feature>
<dbReference type="CDD" id="cd01949">
    <property type="entry name" value="GGDEF"/>
    <property type="match status" value="1"/>
</dbReference>
<dbReference type="Pfam" id="PF00563">
    <property type="entry name" value="EAL"/>
    <property type="match status" value="1"/>
</dbReference>
<name>A0AA42BSA2_9MICO</name>
<dbReference type="InterPro" id="IPR000160">
    <property type="entry name" value="GGDEF_dom"/>
</dbReference>
<accession>A0AA42BSA2</accession>
<proteinExistence type="predicted"/>
<dbReference type="GO" id="GO:0071111">
    <property type="term" value="F:cyclic-guanylate-specific phosphodiesterase activity"/>
    <property type="evidence" value="ECO:0007669"/>
    <property type="project" value="InterPro"/>
</dbReference>
<dbReference type="RefSeq" id="WP_259525038.1">
    <property type="nucleotide sequence ID" value="NZ_JANLCK010000001.1"/>
</dbReference>
<protein>
    <submittedName>
        <fullName evidence="4">Phosphodiesterase</fullName>
    </submittedName>
</protein>
<feature type="transmembrane region" description="Helical" evidence="1">
    <location>
        <begin position="296"/>
        <end position="316"/>
    </location>
</feature>
<dbReference type="NCBIfam" id="TIGR00254">
    <property type="entry name" value="GGDEF"/>
    <property type="match status" value="1"/>
</dbReference>
<feature type="domain" description="EAL" evidence="2">
    <location>
        <begin position="491"/>
        <end position="744"/>
    </location>
</feature>
<evidence type="ECO:0000256" key="1">
    <source>
        <dbReference type="SAM" id="Phobius"/>
    </source>
</evidence>
<dbReference type="InterPro" id="IPR035919">
    <property type="entry name" value="EAL_sf"/>
</dbReference>
<dbReference type="PANTHER" id="PTHR33121:SF70">
    <property type="entry name" value="SIGNALING PROTEIN YKOW"/>
    <property type="match status" value="1"/>
</dbReference>
<dbReference type="CDD" id="cd01948">
    <property type="entry name" value="EAL"/>
    <property type="match status" value="1"/>
</dbReference>
<dbReference type="Gene3D" id="3.20.20.450">
    <property type="entry name" value="EAL domain"/>
    <property type="match status" value="1"/>
</dbReference>
<feature type="transmembrane region" description="Helical" evidence="1">
    <location>
        <begin position="20"/>
        <end position="43"/>
    </location>
</feature>
<dbReference type="AlphaFoldDB" id="A0AA42BSA2"/>
<keyword evidence="5" id="KW-1185">Reference proteome</keyword>
<dbReference type="InterPro" id="IPR043128">
    <property type="entry name" value="Rev_trsase/Diguanyl_cyclase"/>
</dbReference>
<evidence type="ECO:0000313" key="5">
    <source>
        <dbReference type="Proteomes" id="UP001165587"/>
    </source>
</evidence>
<dbReference type="InterPro" id="IPR050706">
    <property type="entry name" value="Cyclic-di-GMP_PDE-like"/>
</dbReference>
<dbReference type="SMART" id="SM00267">
    <property type="entry name" value="GGDEF"/>
    <property type="match status" value="1"/>
</dbReference>
<evidence type="ECO:0000313" key="4">
    <source>
        <dbReference type="EMBL" id="MCS5724612.1"/>
    </source>
</evidence>
<gene>
    <name evidence="4" type="ORF">N1028_01750</name>
</gene>
<dbReference type="InterPro" id="IPR001633">
    <property type="entry name" value="EAL_dom"/>
</dbReference>
<feature type="transmembrane region" description="Helical" evidence="1">
    <location>
        <begin position="230"/>
        <end position="251"/>
    </location>
</feature>
<feature type="transmembrane region" description="Helical" evidence="1">
    <location>
        <begin position="112"/>
        <end position="133"/>
    </location>
</feature>
<keyword evidence="1" id="KW-1133">Transmembrane helix</keyword>
<dbReference type="PROSITE" id="PS50883">
    <property type="entry name" value="EAL"/>
    <property type="match status" value="1"/>
</dbReference>
<comment type="caution">
    <text evidence="4">The sequence shown here is derived from an EMBL/GenBank/DDBJ whole genome shotgun (WGS) entry which is preliminary data.</text>
</comment>
<dbReference type="PANTHER" id="PTHR33121">
    <property type="entry name" value="CYCLIC DI-GMP PHOSPHODIESTERASE PDEF"/>
    <property type="match status" value="1"/>
</dbReference>
<evidence type="ECO:0000259" key="3">
    <source>
        <dbReference type="PROSITE" id="PS50887"/>
    </source>
</evidence>
<dbReference type="Pfam" id="PF00990">
    <property type="entry name" value="GGDEF"/>
    <property type="match status" value="1"/>
</dbReference>
<dbReference type="SMART" id="SM00052">
    <property type="entry name" value="EAL"/>
    <property type="match status" value="1"/>
</dbReference>
<keyword evidence="1" id="KW-0812">Transmembrane</keyword>
<feature type="transmembrane region" description="Helical" evidence="1">
    <location>
        <begin position="78"/>
        <end position="100"/>
    </location>
</feature>
<dbReference type="EMBL" id="JANLCK010000001">
    <property type="protein sequence ID" value="MCS5724612.1"/>
    <property type="molecule type" value="Genomic_DNA"/>
</dbReference>
<sequence>MRRSATARSAFVALPVPVRILALVAVAGQLAYVATLLLSFGSAELVVDAWASMTAEWTAVLTCWAAVVLMASKQIIPVIASAAVTATVLADTVFLAATGTDGITPFPSPADLLYLAFYVLLLLAVVLAGRDLLTGRGAVVIFDVVVGSLGSASVLALVLTPVLDSTVVSSDPVASLLSLSYPVLDVLLIAVLVGLRASDRSGAPWLLLVLGLALFAGADIVYALDVPDSGYVVGTLLDAAWSIGVLLIVLWICQWSVTRERAASPTLPSRVGTAVAVLAIVCALAVLVIAPALSGSVVAVVLAVATVICTIIPVAIRRRQLRAQLDIDPLTGLGNRGLVEHRADTALPTLTTATVMLLDLEDIGEISEALGHGATDHVLGRVASALRETAPPDATISRLSGSEFVVFAPGLPGEQRDSLRAGLQAGISRPIRIADLDLVVRSTAGLAVFPHDGDTFADLMKHAESLVRRARRTGRVSRDGEGDQPSDALDRLRSLHELRSTIGREQVVLWYQPQIRISTGAVEGVEALARWEHPTRGLLGPDQFIPLLEDAGLLTGWTHDILVEALDQAAEWERQGLPLRVAVNVSGDFLTEPGSIDHVLPLLHERGLHPSLLTLEITEQHVIDDPDRVAAALAPLRAAGVRVSLDDFGTGFNSLTSLHGLDVDELKLDRSFVSALTTDARARALVRSIVGLARDLGIETVAEGVQSQEELTILAGIGCTSAQGYLISRPVPADAILPFSSLQVRLSGQPDDLPE</sequence>
<reference evidence="4" key="1">
    <citation type="submission" date="2022-08" db="EMBL/GenBank/DDBJ databases">
        <authorList>
            <person name="Deng Y."/>
            <person name="Han X.-F."/>
            <person name="Zhang Y.-Q."/>
        </authorList>
    </citation>
    <scope>NUCLEOTIDE SEQUENCE</scope>
    <source>
        <strain evidence="4">CPCC 203407</strain>
    </source>
</reference>
<dbReference type="Gene3D" id="3.30.70.270">
    <property type="match status" value="1"/>
</dbReference>
<evidence type="ECO:0000259" key="2">
    <source>
        <dbReference type="PROSITE" id="PS50883"/>
    </source>
</evidence>
<dbReference type="SUPFAM" id="SSF55073">
    <property type="entry name" value="Nucleotide cyclase"/>
    <property type="match status" value="1"/>
</dbReference>
<feature type="domain" description="GGDEF" evidence="3">
    <location>
        <begin position="351"/>
        <end position="483"/>
    </location>
</feature>
<dbReference type="InterPro" id="IPR029787">
    <property type="entry name" value="Nucleotide_cyclase"/>
</dbReference>
<organism evidence="4 5">
    <name type="scientific">Herbiconiux oxytropis</name>
    <dbReference type="NCBI Taxonomy" id="2970915"/>
    <lineage>
        <taxon>Bacteria</taxon>
        <taxon>Bacillati</taxon>
        <taxon>Actinomycetota</taxon>
        <taxon>Actinomycetes</taxon>
        <taxon>Micrococcales</taxon>
        <taxon>Microbacteriaceae</taxon>
        <taxon>Herbiconiux</taxon>
    </lineage>
</organism>
<feature type="transmembrane region" description="Helical" evidence="1">
    <location>
        <begin position="49"/>
        <end position="71"/>
    </location>
</feature>
<keyword evidence="1" id="KW-0472">Membrane</keyword>